<dbReference type="InterPro" id="IPR001849">
    <property type="entry name" value="PH_domain"/>
</dbReference>
<dbReference type="EMBL" id="JAEPRE010000013">
    <property type="protein sequence ID" value="KAG2236800.1"/>
    <property type="molecule type" value="Genomic_DNA"/>
</dbReference>
<dbReference type="InterPro" id="IPR011993">
    <property type="entry name" value="PH-like_dom_sf"/>
</dbReference>
<name>A0A8H7SUV7_9FUNG</name>
<feature type="compositionally biased region" description="Polar residues" evidence="1">
    <location>
        <begin position="75"/>
        <end position="85"/>
    </location>
</feature>
<evidence type="ECO:0000313" key="3">
    <source>
        <dbReference type="EMBL" id="KAG2236800.1"/>
    </source>
</evidence>
<evidence type="ECO:0000259" key="2">
    <source>
        <dbReference type="PROSITE" id="PS50003"/>
    </source>
</evidence>
<dbReference type="Gene3D" id="2.30.29.30">
    <property type="entry name" value="Pleckstrin-homology domain (PH domain)/Phosphotyrosine-binding domain (PTB)"/>
    <property type="match status" value="1"/>
</dbReference>
<dbReference type="PROSITE" id="PS50003">
    <property type="entry name" value="PH_DOMAIN"/>
    <property type="match status" value="1"/>
</dbReference>
<evidence type="ECO:0000256" key="1">
    <source>
        <dbReference type="SAM" id="MobiDB-lite"/>
    </source>
</evidence>
<keyword evidence="4" id="KW-1185">Reference proteome</keyword>
<accession>A0A8H7SUV7</accession>
<comment type="caution">
    <text evidence="3">The sequence shown here is derived from an EMBL/GenBank/DDBJ whole genome shotgun (WGS) entry which is preliminary data.</text>
</comment>
<evidence type="ECO:0000313" key="4">
    <source>
        <dbReference type="Proteomes" id="UP000613177"/>
    </source>
</evidence>
<sequence length="725" mass="83462">MSRSKEPTIPFSSDRVMLDYFTDLSPKDCKLFDNSSPQIILNNSDEIHHPLSEKPIVTSSPFISKYLNPVSILRKTSSTGSSNQHITHETSNGERRPSAITFSNTDSQSVFFDALSYQGDHRPISPTIPRTNSNTNILSSIRKKSETKSRRPSMLSRISSAYTNKTATIPIDHVDFKKGYYLHEGVVLCAIVSKNQIKLEQQPLYHTDKKLLKWKEYKAVITSTGYLELYKICDCKNSSLPMRFHFKHKNARYSIDLNPADNNILFQKAVLATKSKIKQEPPYFLSLLSAIDFSWSLTSTNSNFYFQSRSVYVSQQWYRSLYTCLPSISKKPFPKKVNLTIPELSTTIQLPLSELINEEDENVELSKVLDSALVLLNRNGTRPVNWNKNTLGLCWRAYFDGNIDWAIKPKDTCIEYLIEPRLIEKVKVNYTHELQLRFYTNDIPPIPETPTRVEGYILDASSSRTLRKSNRLLYAVTMDHYLFLYENKVYAKKTPIESIFCFYHLKKANQTFPTLPPPESSTPRSAVGVIDLLKIKDIAEESCEAYDEEEEPEHVLHLDDRYLFQILNQPTNNWTERLEYIQEYYKRGQVLDQILQSSVLYVKNAKSKYATFEKRLCILTSNGDICVFKTSKHNSYEPPEFSLSLKDNVYIYSGETCCSYISGLLTCQPARLFENGEVIENHGENKPSQCCFVIHNRDKQYVLLARSQAQKDVWVQTICSFLKSS</sequence>
<feature type="compositionally biased region" description="Basic and acidic residues" evidence="1">
    <location>
        <begin position="86"/>
        <end position="97"/>
    </location>
</feature>
<feature type="region of interest" description="Disordered" evidence="1">
    <location>
        <begin position="75"/>
        <end position="100"/>
    </location>
</feature>
<dbReference type="Pfam" id="PF00169">
    <property type="entry name" value="PH"/>
    <property type="match status" value="1"/>
</dbReference>
<gene>
    <name evidence="3" type="ORF">INT48_006984</name>
</gene>
<dbReference type="SMART" id="SM00233">
    <property type="entry name" value="PH"/>
    <property type="match status" value="2"/>
</dbReference>
<feature type="domain" description="PH" evidence="2">
    <location>
        <begin position="593"/>
        <end position="723"/>
    </location>
</feature>
<dbReference type="AlphaFoldDB" id="A0A8H7SUV7"/>
<dbReference type="SUPFAM" id="SSF50729">
    <property type="entry name" value="PH domain-like"/>
    <property type="match status" value="1"/>
</dbReference>
<organism evidence="3 4">
    <name type="scientific">Thamnidium elegans</name>
    <dbReference type="NCBI Taxonomy" id="101142"/>
    <lineage>
        <taxon>Eukaryota</taxon>
        <taxon>Fungi</taxon>
        <taxon>Fungi incertae sedis</taxon>
        <taxon>Mucoromycota</taxon>
        <taxon>Mucoromycotina</taxon>
        <taxon>Mucoromycetes</taxon>
        <taxon>Mucorales</taxon>
        <taxon>Mucorineae</taxon>
        <taxon>Mucoraceae</taxon>
        <taxon>Thamnidium</taxon>
    </lineage>
</organism>
<reference evidence="3" key="1">
    <citation type="submission" date="2021-01" db="EMBL/GenBank/DDBJ databases">
        <title>Metabolic potential, ecology and presence of endohyphal bacteria is reflected in genomic diversity of Mucoromycotina.</title>
        <authorList>
            <person name="Muszewska A."/>
            <person name="Okrasinska A."/>
            <person name="Steczkiewicz K."/>
            <person name="Drgas O."/>
            <person name="Orlowska M."/>
            <person name="Perlinska-Lenart U."/>
            <person name="Aleksandrzak-Piekarczyk T."/>
            <person name="Szatraj K."/>
            <person name="Zielenkiewicz U."/>
            <person name="Pilsyk S."/>
            <person name="Malc E."/>
            <person name="Mieczkowski P."/>
            <person name="Kruszewska J.S."/>
            <person name="Biernat P."/>
            <person name="Pawlowska J."/>
        </authorList>
    </citation>
    <scope>NUCLEOTIDE SEQUENCE</scope>
    <source>
        <strain evidence="3">WA0000018081</strain>
    </source>
</reference>
<proteinExistence type="predicted"/>
<protein>
    <recommendedName>
        <fullName evidence="2">PH domain-containing protein</fullName>
    </recommendedName>
</protein>
<dbReference type="Proteomes" id="UP000613177">
    <property type="component" value="Unassembled WGS sequence"/>
</dbReference>